<comment type="caution">
    <text evidence="3">The sequence shown here is derived from an EMBL/GenBank/DDBJ whole genome shotgun (WGS) entry which is preliminary data.</text>
</comment>
<evidence type="ECO:0000259" key="2">
    <source>
        <dbReference type="Pfam" id="PF18133"/>
    </source>
</evidence>
<dbReference type="Proteomes" id="UP001454086">
    <property type="component" value="Unassembled WGS sequence"/>
</dbReference>
<dbReference type="EMBL" id="JBBMFM010000075">
    <property type="protein sequence ID" value="MEQ2426797.1"/>
    <property type="molecule type" value="Genomic_DNA"/>
</dbReference>
<feature type="domain" description="Hydrogen maturase F dimerization" evidence="1">
    <location>
        <begin position="1"/>
        <end position="31"/>
    </location>
</feature>
<organism evidence="3 4">
    <name type="scientific">Enterocloster hominis</name>
    <name type="common">ex Hitch et al. 2024</name>
    <dbReference type="NCBI Taxonomy" id="1917870"/>
    <lineage>
        <taxon>Bacteria</taxon>
        <taxon>Bacillati</taxon>
        <taxon>Bacillota</taxon>
        <taxon>Clostridia</taxon>
        <taxon>Lachnospirales</taxon>
        <taxon>Lachnospiraceae</taxon>
        <taxon>Enterocloster</taxon>
    </lineage>
</organism>
<accession>A0ABV1D8S8</accession>
<feature type="non-terminal residue" evidence="3">
    <location>
        <position position="1"/>
    </location>
</feature>
<feature type="domain" description="Hydrogen maturase F tetramerization" evidence="2">
    <location>
        <begin position="36"/>
        <end position="150"/>
    </location>
</feature>
<evidence type="ECO:0000259" key="1">
    <source>
        <dbReference type="Pfam" id="PF18128"/>
    </source>
</evidence>
<gene>
    <name evidence="3" type="ORF">WMQ36_17640</name>
</gene>
<dbReference type="Pfam" id="PF18128">
    <property type="entry name" value="HydF_dimer"/>
    <property type="match status" value="1"/>
</dbReference>
<sequence length="160" mass="17385">TDSQVFGRVAKDTPEDILLTSFSILFARYKGNLAPLVKGAAALKGIAAGDKILISEGCTHHRQCNDIGTVKLPAWILQYTGVEPEFHFTSGTGFPDDLSGYSLIVHCGGCMLNEREMKYRMECAKDQGIPMTNYGILIAYTQGILKRSLGPFPEIASLLG</sequence>
<proteinExistence type="predicted"/>
<dbReference type="Gene3D" id="3.40.50.11420">
    <property type="match status" value="1"/>
</dbReference>
<dbReference type="Gene3D" id="3.40.50.11410">
    <property type="match status" value="1"/>
</dbReference>
<name>A0ABV1D8S8_9FIRM</name>
<keyword evidence="4" id="KW-1185">Reference proteome</keyword>
<reference evidence="3 4" key="1">
    <citation type="submission" date="2024-03" db="EMBL/GenBank/DDBJ databases">
        <title>Human intestinal bacterial collection.</title>
        <authorList>
            <person name="Pauvert C."/>
            <person name="Hitch T.C.A."/>
            <person name="Clavel T."/>
        </authorList>
    </citation>
    <scope>NUCLEOTIDE SEQUENCE [LARGE SCALE GENOMIC DNA]</scope>
    <source>
        <strain evidence="3 4">CLA-SR-H021</strain>
    </source>
</reference>
<protein>
    <submittedName>
        <fullName evidence="3">[FeFe] hydrogenase H-cluster maturation GTPase HydF</fullName>
    </submittedName>
</protein>
<dbReference type="Pfam" id="PF18133">
    <property type="entry name" value="HydF_tetramer"/>
    <property type="match status" value="1"/>
</dbReference>
<dbReference type="InterPro" id="IPR040644">
    <property type="entry name" value="HydF_tetramer"/>
</dbReference>
<dbReference type="InterPro" id="IPR041606">
    <property type="entry name" value="HydF_dimer"/>
</dbReference>
<evidence type="ECO:0000313" key="4">
    <source>
        <dbReference type="Proteomes" id="UP001454086"/>
    </source>
</evidence>
<evidence type="ECO:0000313" key="3">
    <source>
        <dbReference type="EMBL" id="MEQ2426797.1"/>
    </source>
</evidence>